<evidence type="ECO:0000313" key="6">
    <source>
        <dbReference type="EMBL" id="KAB1222300.1"/>
    </source>
</evidence>
<dbReference type="GO" id="GO:0046872">
    <property type="term" value="F:metal ion binding"/>
    <property type="evidence" value="ECO:0007669"/>
    <property type="project" value="UniProtKB-KW"/>
</dbReference>
<gene>
    <name evidence="6" type="ORF">CJ030_MR2G016181</name>
</gene>
<sequence>MEAKERLNDFKVGSRPTVMYIPDFISETEETMLLSNSHQDGPAYFPVVAILSLGSPVIMNFTPHSRFRLCTDHDKDNDTSGGTSRVGKDKWLHGHQPFSILLMPRSLLIFKDEVYSDYLHGIEANEEQLHDGAVNEIEALKHSAEDLARLGSEGGVEEIRKDLKTIHRTTTRISLTCRSVLKVHKKLFKF</sequence>
<dbReference type="OrthoDB" id="412814at2759"/>
<dbReference type="InterPro" id="IPR032862">
    <property type="entry name" value="ALKBH6"/>
</dbReference>
<keyword evidence="2" id="KW-0479">Metal-binding</keyword>
<keyword evidence="3" id="KW-0223">Dioxygenase</keyword>
<keyword evidence="4" id="KW-0560">Oxidoreductase</keyword>
<evidence type="ECO:0000256" key="4">
    <source>
        <dbReference type="ARBA" id="ARBA00023002"/>
    </source>
</evidence>
<dbReference type="PANTHER" id="PTHR46030:SF1">
    <property type="entry name" value="ALPHA-KETOGLUTARATE-DEPENDENT DIOXYGENASE ALKB HOMOLOG 6"/>
    <property type="match status" value="1"/>
</dbReference>
<evidence type="ECO:0008006" key="8">
    <source>
        <dbReference type="Google" id="ProtNLM"/>
    </source>
</evidence>
<organism evidence="6 7">
    <name type="scientific">Morella rubra</name>
    <name type="common">Chinese bayberry</name>
    <dbReference type="NCBI Taxonomy" id="262757"/>
    <lineage>
        <taxon>Eukaryota</taxon>
        <taxon>Viridiplantae</taxon>
        <taxon>Streptophyta</taxon>
        <taxon>Embryophyta</taxon>
        <taxon>Tracheophyta</taxon>
        <taxon>Spermatophyta</taxon>
        <taxon>Magnoliopsida</taxon>
        <taxon>eudicotyledons</taxon>
        <taxon>Gunneridae</taxon>
        <taxon>Pentapetalae</taxon>
        <taxon>rosids</taxon>
        <taxon>fabids</taxon>
        <taxon>Fagales</taxon>
        <taxon>Myricaceae</taxon>
        <taxon>Morella</taxon>
    </lineage>
</organism>
<name>A0A6A1WHH4_9ROSI</name>
<protein>
    <recommendedName>
        <fullName evidence="8">Alpha-ketoglutarate-dependent dioxygenase alkB 6</fullName>
    </recommendedName>
</protein>
<accession>A0A6A1WHH4</accession>
<dbReference type="InterPro" id="IPR037151">
    <property type="entry name" value="AlkB-like_sf"/>
</dbReference>
<dbReference type="SUPFAM" id="SSF51197">
    <property type="entry name" value="Clavaminate synthase-like"/>
    <property type="match status" value="1"/>
</dbReference>
<dbReference type="PANTHER" id="PTHR46030">
    <property type="entry name" value="ALPHA-KETOGLUTARATE-DEPENDENT DIOXYGENASE ALKB HOMOLOG 6"/>
    <property type="match status" value="1"/>
</dbReference>
<dbReference type="Proteomes" id="UP000516437">
    <property type="component" value="Chromosome 2"/>
</dbReference>
<dbReference type="AlphaFoldDB" id="A0A6A1WHH4"/>
<evidence type="ECO:0000313" key="7">
    <source>
        <dbReference type="Proteomes" id="UP000516437"/>
    </source>
</evidence>
<dbReference type="GO" id="GO:0051213">
    <property type="term" value="F:dioxygenase activity"/>
    <property type="evidence" value="ECO:0007669"/>
    <property type="project" value="UniProtKB-KW"/>
</dbReference>
<evidence type="ECO:0000256" key="2">
    <source>
        <dbReference type="ARBA" id="ARBA00022723"/>
    </source>
</evidence>
<evidence type="ECO:0000256" key="5">
    <source>
        <dbReference type="ARBA" id="ARBA00023004"/>
    </source>
</evidence>
<keyword evidence="5" id="KW-0408">Iron</keyword>
<comment type="similarity">
    <text evidence="1">Belongs to the alkB family.</text>
</comment>
<reference evidence="6 7" key="1">
    <citation type="journal article" date="2019" name="Plant Biotechnol. J.">
        <title>The red bayberry genome and genetic basis of sex determination.</title>
        <authorList>
            <person name="Jia H.M."/>
            <person name="Jia H.J."/>
            <person name="Cai Q.L."/>
            <person name="Wang Y."/>
            <person name="Zhao H.B."/>
            <person name="Yang W.F."/>
            <person name="Wang G.Y."/>
            <person name="Li Y.H."/>
            <person name="Zhan D.L."/>
            <person name="Shen Y.T."/>
            <person name="Niu Q.F."/>
            <person name="Chang L."/>
            <person name="Qiu J."/>
            <person name="Zhao L."/>
            <person name="Xie H.B."/>
            <person name="Fu W.Y."/>
            <person name="Jin J."/>
            <person name="Li X.W."/>
            <person name="Jiao Y."/>
            <person name="Zhou C.C."/>
            <person name="Tu T."/>
            <person name="Chai C.Y."/>
            <person name="Gao J.L."/>
            <person name="Fan L.J."/>
            <person name="van de Weg E."/>
            <person name="Wang J.Y."/>
            <person name="Gao Z.S."/>
        </authorList>
    </citation>
    <scope>NUCLEOTIDE SEQUENCE [LARGE SCALE GENOMIC DNA]</scope>
    <source>
        <tissue evidence="6">Leaves</tissue>
    </source>
</reference>
<keyword evidence="7" id="KW-1185">Reference proteome</keyword>
<dbReference type="Gene3D" id="2.60.120.590">
    <property type="entry name" value="Alpha-ketoglutarate-dependent dioxygenase AlkB-like"/>
    <property type="match status" value="1"/>
</dbReference>
<dbReference type="EMBL" id="RXIC02000020">
    <property type="protein sequence ID" value="KAB1222300.1"/>
    <property type="molecule type" value="Genomic_DNA"/>
</dbReference>
<comment type="caution">
    <text evidence="6">The sequence shown here is derived from an EMBL/GenBank/DDBJ whole genome shotgun (WGS) entry which is preliminary data.</text>
</comment>
<evidence type="ECO:0000256" key="3">
    <source>
        <dbReference type="ARBA" id="ARBA00022964"/>
    </source>
</evidence>
<proteinExistence type="inferred from homology"/>
<evidence type="ECO:0000256" key="1">
    <source>
        <dbReference type="ARBA" id="ARBA00007879"/>
    </source>
</evidence>
<dbReference type="GO" id="GO:0005634">
    <property type="term" value="C:nucleus"/>
    <property type="evidence" value="ECO:0007669"/>
    <property type="project" value="TreeGrafter"/>
</dbReference>